<evidence type="ECO:0000259" key="11">
    <source>
        <dbReference type="PROSITE" id="PS50144"/>
    </source>
</evidence>
<dbReference type="Gene3D" id="3.30.160.60">
    <property type="entry name" value="Classic Zinc Finger"/>
    <property type="match status" value="1"/>
</dbReference>
<dbReference type="Gene3D" id="2.60.210.10">
    <property type="entry name" value="Apoptosis, Tumor Necrosis Factor Receptor Associated Protein 2, Chain A"/>
    <property type="match status" value="1"/>
</dbReference>
<dbReference type="InterPro" id="IPR053003">
    <property type="entry name" value="TRIM_RBCC_E3_ubiq-ligases"/>
</dbReference>
<gene>
    <name evidence="12" type="ORF">TGEB3V08_LOCUS378</name>
</gene>
<organism evidence="12">
    <name type="scientific">Timema genevievae</name>
    <name type="common">Walking stick</name>
    <dbReference type="NCBI Taxonomy" id="629358"/>
    <lineage>
        <taxon>Eukaryota</taxon>
        <taxon>Metazoa</taxon>
        <taxon>Ecdysozoa</taxon>
        <taxon>Arthropoda</taxon>
        <taxon>Hexapoda</taxon>
        <taxon>Insecta</taxon>
        <taxon>Pterygota</taxon>
        <taxon>Neoptera</taxon>
        <taxon>Polyneoptera</taxon>
        <taxon>Phasmatodea</taxon>
        <taxon>Timematodea</taxon>
        <taxon>Timematoidea</taxon>
        <taxon>Timematidae</taxon>
        <taxon>Timema</taxon>
    </lineage>
</organism>
<dbReference type="InterPro" id="IPR003649">
    <property type="entry name" value="Bbox_C"/>
</dbReference>
<evidence type="ECO:0000313" key="12">
    <source>
        <dbReference type="EMBL" id="CAD7585925.1"/>
    </source>
</evidence>
<evidence type="ECO:0000256" key="2">
    <source>
        <dbReference type="ARBA" id="ARBA00022490"/>
    </source>
</evidence>
<dbReference type="Gene3D" id="3.30.40.10">
    <property type="entry name" value="Zinc/RING finger domain, C3HC4 (zinc finger)"/>
    <property type="match status" value="1"/>
</dbReference>
<proteinExistence type="predicted"/>
<dbReference type="InterPro" id="IPR037299">
    <property type="entry name" value="TRIM37_MATH"/>
</dbReference>
<dbReference type="SMART" id="SM00336">
    <property type="entry name" value="BBOX"/>
    <property type="match status" value="1"/>
</dbReference>
<keyword evidence="5" id="KW-0862">Zinc</keyword>
<dbReference type="SUPFAM" id="SSF57850">
    <property type="entry name" value="RING/U-box"/>
    <property type="match status" value="1"/>
</dbReference>
<protein>
    <recommendedName>
        <fullName evidence="13">E3 ubiquitin-protein ligase TRIM37</fullName>
    </recommendedName>
</protein>
<dbReference type="GO" id="GO:0070842">
    <property type="term" value="P:aggresome assembly"/>
    <property type="evidence" value="ECO:0007669"/>
    <property type="project" value="TreeGrafter"/>
</dbReference>
<feature type="domain" description="B box-type" evidence="10">
    <location>
        <begin position="103"/>
        <end position="146"/>
    </location>
</feature>
<feature type="domain" description="RING-type" evidence="9">
    <location>
        <begin position="26"/>
        <end position="66"/>
    </location>
</feature>
<feature type="domain" description="MATH" evidence="11">
    <location>
        <begin position="290"/>
        <end position="417"/>
    </location>
</feature>
<comment type="subcellular location">
    <subcellularLocation>
        <location evidence="1">Cytoplasm</location>
    </subcellularLocation>
</comment>
<feature type="coiled-coil region" evidence="7">
    <location>
        <begin position="147"/>
        <end position="242"/>
    </location>
</feature>
<dbReference type="GO" id="GO:0016235">
    <property type="term" value="C:aggresome"/>
    <property type="evidence" value="ECO:0007669"/>
    <property type="project" value="TreeGrafter"/>
</dbReference>
<keyword evidence="2" id="KW-0963">Cytoplasm</keyword>
<dbReference type="GO" id="GO:0061630">
    <property type="term" value="F:ubiquitin protein ligase activity"/>
    <property type="evidence" value="ECO:0007669"/>
    <property type="project" value="TreeGrafter"/>
</dbReference>
<dbReference type="SUPFAM" id="SSF57845">
    <property type="entry name" value="B-box zinc-binding domain"/>
    <property type="match status" value="1"/>
</dbReference>
<feature type="compositionally biased region" description="Polar residues" evidence="8">
    <location>
        <begin position="522"/>
        <end position="553"/>
    </location>
</feature>
<dbReference type="SMART" id="SM00061">
    <property type="entry name" value="MATH"/>
    <property type="match status" value="1"/>
</dbReference>
<dbReference type="Pfam" id="PF00643">
    <property type="entry name" value="zf-B_box"/>
    <property type="match status" value="1"/>
</dbReference>
<evidence type="ECO:0008006" key="13">
    <source>
        <dbReference type="Google" id="ProtNLM"/>
    </source>
</evidence>
<dbReference type="EMBL" id="OE839163">
    <property type="protein sequence ID" value="CAD7585925.1"/>
    <property type="molecule type" value="Genomic_DNA"/>
</dbReference>
<dbReference type="PANTHER" id="PTHR36754">
    <property type="entry name" value="E3 UBIQUITIN-PROTEIN LIGASE TRIM37"/>
    <property type="match status" value="1"/>
</dbReference>
<dbReference type="CDD" id="cd19779">
    <property type="entry name" value="Bbox2_TRIM37_C-VIII"/>
    <property type="match status" value="1"/>
</dbReference>
<evidence type="ECO:0000256" key="6">
    <source>
        <dbReference type="PROSITE-ProRule" id="PRU00024"/>
    </source>
</evidence>
<dbReference type="InterPro" id="IPR013083">
    <property type="entry name" value="Znf_RING/FYVE/PHD"/>
</dbReference>
<evidence type="ECO:0000259" key="9">
    <source>
        <dbReference type="PROSITE" id="PS50089"/>
    </source>
</evidence>
<dbReference type="InterPro" id="IPR002083">
    <property type="entry name" value="MATH/TRAF_dom"/>
</dbReference>
<dbReference type="InterPro" id="IPR000315">
    <property type="entry name" value="Znf_B-box"/>
</dbReference>
<evidence type="ECO:0000256" key="8">
    <source>
        <dbReference type="SAM" id="MobiDB-lite"/>
    </source>
</evidence>
<accession>A0A7R9JP80</accession>
<keyword evidence="4 6" id="KW-0863">Zinc-finger</keyword>
<dbReference type="PROSITE" id="PS50144">
    <property type="entry name" value="MATH"/>
    <property type="match status" value="1"/>
</dbReference>
<evidence type="ECO:0000256" key="1">
    <source>
        <dbReference type="ARBA" id="ARBA00004496"/>
    </source>
</evidence>
<dbReference type="AlphaFoldDB" id="A0A7R9JP80"/>
<dbReference type="CDD" id="cd16619">
    <property type="entry name" value="mRING-HC-C4C4_TRIM37_C-VIII"/>
    <property type="match status" value="1"/>
</dbReference>
<keyword evidence="3" id="KW-0479">Metal-binding</keyword>
<dbReference type="SUPFAM" id="SSF49599">
    <property type="entry name" value="TRAF domain-like"/>
    <property type="match status" value="1"/>
</dbReference>
<evidence type="ECO:0000256" key="5">
    <source>
        <dbReference type="ARBA" id="ARBA00022833"/>
    </source>
</evidence>
<dbReference type="PROSITE" id="PS50119">
    <property type="entry name" value="ZF_BBOX"/>
    <property type="match status" value="1"/>
</dbReference>
<dbReference type="SMART" id="SM00502">
    <property type="entry name" value="BBC"/>
    <property type="match status" value="1"/>
</dbReference>
<evidence type="ECO:0000256" key="7">
    <source>
        <dbReference type="SAM" id="Coils"/>
    </source>
</evidence>
<name>A0A7R9JP80_TIMGE</name>
<evidence type="ECO:0000256" key="3">
    <source>
        <dbReference type="ARBA" id="ARBA00022723"/>
    </source>
</evidence>
<dbReference type="InterPro" id="IPR008974">
    <property type="entry name" value="TRAF-like"/>
</dbReference>
<dbReference type="InterPro" id="IPR001841">
    <property type="entry name" value="Znf_RING"/>
</dbReference>
<dbReference type="GO" id="GO:0051865">
    <property type="term" value="P:protein autoubiquitination"/>
    <property type="evidence" value="ECO:0007669"/>
    <property type="project" value="TreeGrafter"/>
</dbReference>
<evidence type="ECO:0000259" key="10">
    <source>
        <dbReference type="PROSITE" id="PS50119"/>
    </source>
</evidence>
<feature type="region of interest" description="Disordered" evidence="8">
    <location>
        <begin position="682"/>
        <end position="706"/>
    </location>
</feature>
<dbReference type="Pfam" id="PF22486">
    <property type="entry name" value="MATH_2"/>
    <property type="match status" value="1"/>
</dbReference>
<dbReference type="GO" id="GO:0031625">
    <property type="term" value="F:ubiquitin protein ligase binding"/>
    <property type="evidence" value="ECO:0007669"/>
    <property type="project" value="TreeGrafter"/>
</dbReference>
<dbReference type="GO" id="GO:0008270">
    <property type="term" value="F:zinc ion binding"/>
    <property type="evidence" value="ECO:0007669"/>
    <property type="project" value="UniProtKB-KW"/>
</dbReference>
<evidence type="ECO:0000256" key="4">
    <source>
        <dbReference type="ARBA" id="ARBA00022771"/>
    </source>
</evidence>
<reference evidence="12" key="1">
    <citation type="submission" date="2020-11" db="EMBL/GenBank/DDBJ databases">
        <authorList>
            <person name="Tran Van P."/>
        </authorList>
    </citation>
    <scope>NUCLEOTIDE SEQUENCE</scope>
</reference>
<keyword evidence="7" id="KW-0175">Coiled coil</keyword>
<dbReference type="GO" id="GO:0005778">
    <property type="term" value="C:peroxisomal membrane"/>
    <property type="evidence" value="ECO:0007669"/>
    <property type="project" value="TreeGrafter"/>
</dbReference>
<dbReference type="PROSITE" id="PS50089">
    <property type="entry name" value="ZF_RING_2"/>
    <property type="match status" value="1"/>
</dbReference>
<sequence>MAGKVDKFNANPDEHSVETLAEVFRCFICMEKLRDAHLCPHCSKLCCYVCIRRWLTEQRSQCPHCRASLHLHELVNCRWAEEVTQQLDTLQAATLFTGRIPDIDKDRCELHHQEKLSVYCWSCRQCICHQCALWGGTHSGHTFKPLEEVYEQHVSQIKDEVSQLRRRLIELISLVKEVERNVESVRAAKDERVREIRNAVELMIARLDSQLKAKLLTLMGQKNSLTQETEQLEALLQEVEHQLHSCVRSELINKSIDLSRMIYQMRKKPMASFVTAPVPADFHSEIVPGYDSSSFVMQLFTQLQHKADPVYSPPLHINGLCWRLKVYPDGNGVVRGNYLSVFLELSAGFPETSKYEYRVEMIHQGSRDASKNIVREFASDFEIGECWGYNRFFRLDLLASEGYLNTLNDTLILRFQVRPPTFFQRCRDQQWYIGQMVTVQNQYVTQLNELKERLAIEITRNSNGSIKATTENDSSLGSSNIPPEAFPGSVCMDQPSSLNYRPNVGINLTLPHIPTKPYGAQSHLSLTGSRHNDSTSTLSTCGSSHSQVKSSAGSCRKSHSAKSRGGANNRHLLPPLTTSLSSPNLLNTAAVVIVSSTSSESEDCSVLSCWLLLPPTHPTLPNAYNSLPLNNPISLLSEKQQHLSLGLSIHSLEKYMWNEGHFLSNRDVSETEEECSQNNIANNINTDLPVNNSNDENDVDNKTMSGENDVEYCLSQPLLLRDKDDSTNSALSASRVSHTGISDVLGEELMLLHLFEMQEYGNSLDIPIHKPWSPPMLFASPRPTLLPCQEFQQFPSRLETLVSSCSPT</sequence>
<feature type="region of interest" description="Disordered" evidence="8">
    <location>
        <begin position="522"/>
        <end position="571"/>
    </location>
</feature>
<dbReference type="GO" id="GO:0006513">
    <property type="term" value="P:protein monoubiquitination"/>
    <property type="evidence" value="ECO:0007669"/>
    <property type="project" value="TreeGrafter"/>
</dbReference>
<dbReference type="PANTHER" id="PTHR36754:SF2">
    <property type="entry name" value="E3 UBIQUITIN-PROTEIN LIGASE TRIM37"/>
    <property type="match status" value="1"/>
</dbReference>
<dbReference type="CDD" id="cd03773">
    <property type="entry name" value="MATH_TRIM37"/>
    <property type="match status" value="1"/>
</dbReference>
<dbReference type="GO" id="GO:0005164">
    <property type="term" value="F:tumor necrosis factor receptor binding"/>
    <property type="evidence" value="ECO:0007669"/>
    <property type="project" value="TreeGrafter"/>
</dbReference>